<protein>
    <submittedName>
        <fullName evidence="2">Uncharacterized protein</fullName>
    </submittedName>
</protein>
<name>A0A146KG01_9EUKA</name>
<organism evidence="2">
    <name type="scientific">Trepomonas sp. PC1</name>
    <dbReference type="NCBI Taxonomy" id="1076344"/>
    <lineage>
        <taxon>Eukaryota</taxon>
        <taxon>Metamonada</taxon>
        <taxon>Diplomonadida</taxon>
        <taxon>Hexamitidae</taxon>
        <taxon>Hexamitinae</taxon>
        <taxon>Trepomonas</taxon>
    </lineage>
</organism>
<reference evidence="2" key="1">
    <citation type="submission" date="2015-07" db="EMBL/GenBank/DDBJ databases">
        <title>Adaptation to a free-living lifestyle via gene acquisitions in the diplomonad Trepomonas sp. PC1.</title>
        <authorList>
            <person name="Xu F."/>
            <person name="Jerlstrom-Hultqvist J."/>
            <person name="Kolisko M."/>
            <person name="Simpson A.G.B."/>
            <person name="Roger A.J."/>
            <person name="Svard S.G."/>
            <person name="Andersson J.O."/>
        </authorList>
    </citation>
    <scope>NUCLEOTIDE SEQUENCE</scope>
    <source>
        <strain evidence="2">PC1</strain>
    </source>
</reference>
<proteinExistence type="predicted"/>
<gene>
    <name evidence="2" type="ORF">TPC1_11214</name>
</gene>
<accession>A0A146KG01</accession>
<evidence type="ECO:0000256" key="1">
    <source>
        <dbReference type="SAM" id="MobiDB-lite"/>
    </source>
</evidence>
<evidence type="ECO:0000313" key="2">
    <source>
        <dbReference type="EMBL" id="JAP95700.1"/>
    </source>
</evidence>
<feature type="region of interest" description="Disordered" evidence="1">
    <location>
        <begin position="909"/>
        <end position="929"/>
    </location>
</feature>
<sequence>FEEDFLQQSYSIFDKNDKIQNFEVKVSVKGINFDLLPKHKSECTLDLRVQCFKELKIEDHVWEATIQIQNQQYVLHGGQATEQSVNLPQLSQLNEKIDFLPNQYVISFPDTQQPQLGIKQYQLQIQTLLNAFQAKLSEDKKKKIRFTVEAFEIFCAKYHNLQNNPLTIYLTDLTDFNAQVTLSLKQQNFYPGKVDTKQTKSQFGNCFGNTRGSFIEPAALDTRMYSIQAQFNISDQLQKKRVDIQAMMFPQDPVLDGSIQDVKEKRKALPQDYEDGQINKFFYNSIAGIQLLLQKLDQIQFTGSQPAINSKSYVVGSLLKKYEQCKMNAQKSQEIYYKVFQLLQYGRLFNPIKEIISPIQLNFNLFFEIPHMMQQLKLDGEIDTTKIDKQIQIHIVTKANETKKIEQEALLQVNQFINKVEEYKLKDEGQKDQEQVKSLAEQKIQYKQTLNKVFALRGIAGKQQARHQIAKRIQTTFDSADFNAMVQASGLVDQFSNLFQKECLNIVAQGFQNNTQLINKLINMNMKVNDKMQLQIQQMKLQRQQQQRLEQKMEFQLLNNSTQNMDELHKSQKLMENITDLDIHYAHKQLIQLIKDYAKQIYLLTATNIDRYLKMAQSLFYNVIEKITAVFPTIDELFNCIFENDLHTEIQNIFTCLLIIGQKLSQPFELNDLNDYNRITENILNPMSYLNEVMKHDKWECIFNSYLGIIYLGIKCCEQMIPKPQNIGDQIQKVERKTSGLFLDQRFSQLIQCVVRSEDLALNVLNNNYKQVRQVNHNESKIEITQRLNKKIFTEKEIKLIFDIIQLSPAQIKQQSSVLLEKEIVFSTDETGKRIKVATEELVKKAQKDSIDIVLHQPDQRIITAFLYFLWKQNLITAQEISKCLKQQQLDVVSKYEKRFRERLDQFSKEQKEDDLEDDHSSMASSNIGKNEGLQNLQKMLQTREKTVQQQNHNPQQFSAVLEHYALHQPDLSLVVFQLDNYSSDEEFMEVLLDIGNPGAKDNMVKKAGAIIGLAEFFIKRNDKYFTRKLLEEFQNYIQKIASDQQHQLLARSTIIEIKIMLLEQKPLDALHEFEMLKEDVSKASIMNRIRNTPAYAFLRGQAIFMLIEQTEDEKDIIQLQAETTRYMFQSLIQLQKVKDFDELRGSTNLYEAGFFDLEYGYNVLELVVFNSPMLSGVNDKEKMRAIINNEDTQVKYQPLATSTAFLKSRKQTNFSPSSQLSSNFQSSDQLTQIEQNIPKESSKLKEVEKEQFDILSELKTKKRILSGKMKIKAAHASKVVGQFNDALLKVQGALDKKLTTKDNLQQTLVKINQEGVTETSGKDLMKQILTMFSTARQLIENFPQFGPNWSLFALIQLSMNNVNEARLSSSMATLISGQLVETWVAWCVSETLNGSGERTNWIKNQFFNQIQAMGANDTPFAGIWGLISE</sequence>
<feature type="non-terminal residue" evidence="2">
    <location>
        <position position="1"/>
    </location>
</feature>
<feature type="non-terminal residue" evidence="2">
    <location>
        <position position="1430"/>
    </location>
</feature>
<dbReference type="EMBL" id="GDID01000906">
    <property type="protein sequence ID" value="JAP95700.1"/>
    <property type="molecule type" value="Transcribed_RNA"/>
</dbReference>